<dbReference type="GO" id="GO:0036156">
    <property type="term" value="C:inner dynein arm"/>
    <property type="evidence" value="ECO:0007669"/>
    <property type="project" value="TreeGrafter"/>
</dbReference>
<dbReference type="SUPFAM" id="SSF50978">
    <property type="entry name" value="WD40 repeat-like"/>
    <property type="match status" value="1"/>
</dbReference>
<dbReference type="InterPro" id="IPR015943">
    <property type="entry name" value="WD40/YVTN_repeat-like_dom_sf"/>
</dbReference>
<evidence type="ECO:0000256" key="3">
    <source>
        <dbReference type="ARBA" id="ARBA00022737"/>
    </source>
</evidence>
<gene>
    <name evidence="6" type="primary">LOC108631577</name>
</gene>
<dbReference type="GO" id="GO:0036159">
    <property type="term" value="P:inner dynein arm assembly"/>
    <property type="evidence" value="ECO:0007669"/>
    <property type="project" value="TreeGrafter"/>
</dbReference>
<feature type="compositionally biased region" description="Acidic residues" evidence="4">
    <location>
        <begin position="56"/>
        <end position="75"/>
    </location>
</feature>
<feature type="compositionally biased region" description="Basic and acidic residues" evidence="4">
    <location>
        <begin position="38"/>
        <end position="55"/>
    </location>
</feature>
<dbReference type="PANTHER" id="PTHR12442">
    <property type="entry name" value="DYNEIN INTERMEDIATE CHAIN"/>
    <property type="match status" value="1"/>
</dbReference>
<proteinExistence type="predicted"/>
<keyword evidence="5" id="KW-1185">Reference proteome</keyword>
<dbReference type="GO" id="GO:0060294">
    <property type="term" value="P:cilium movement involved in cell motility"/>
    <property type="evidence" value="ECO:0007669"/>
    <property type="project" value="TreeGrafter"/>
</dbReference>
<organism evidence="5 6">
    <name type="scientific">Ceratina calcarata</name>
    <dbReference type="NCBI Taxonomy" id="156304"/>
    <lineage>
        <taxon>Eukaryota</taxon>
        <taxon>Metazoa</taxon>
        <taxon>Ecdysozoa</taxon>
        <taxon>Arthropoda</taxon>
        <taxon>Hexapoda</taxon>
        <taxon>Insecta</taxon>
        <taxon>Pterygota</taxon>
        <taxon>Neoptera</taxon>
        <taxon>Endopterygota</taxon>
        <taxon>Hymenoptera</taxon>
        <taxon>Apocrita</taxon>
        <taxon>Aculeata</taxon>
        <taxon>Apoidea</taxon>
        <taxon>Anthophila</taxon>
        <taxon>Apidae</taxon>
        <taxon>Ceratina</taxon>
        <taxon>Zadontomerus</taxon>
    </lineage>
</organism>
<evidence type="ECO:0000256" key="4">
    <source>
        <dbReference type="SAM" id="MobiDB-lite"/>
    </source>
</evidence>
<name>A0AAJ7WFS0_9HYME</name>
<evidence type="ECO:0000313" key="5">
    <source>
        <dbReference type="Proteomes" id="UP000694925"/>
    </source>
</evidence>
<reference evidence="6" key="1">
    <citation type="submission" date="2025-08" db="UniProtKB">
        <authorList>
            <consortium name="RefSeq"/>
        </authorList>
    </citation>
    <scope>IDENTIFICATION</scope>
    <source>
        <tissue evidence="6">Whole body</tissue>
    </source>
</reference>
<dbReference type="RefSeq" id="XP_026674816.1">
    <property type="nucleotide sequence ID" value="XM_026819015.1"/>
</dbReference>
<evidence type="ECO:0000313" key="6">
    <source>
        <dbReference type="RefSeq" id="XP_026674816.1"/>
    </source>
</evidence>
<sequence>MESEPEEKEKRLSFDTKPTEDTKTDQINQTEPIEQSDEAERTKRGENDKNDKIESTDDGEEEPRPEDIYDDDDDYLEFSDYELISKYDKDWGEEDIKTVSSVTVDWEKEAKETVRLDTTALRERRRTIFELDSYVSSGPSAGDIEKLASKDFTPPSPRKEIRYSVSLGAPGIARINLSPLTQKVVGCVVGENVSTEYPWVYVRKEIIEDNIDLHEESSDFLAVKDEISRFPNTKILIGYVPSLTAEGQFYICLTEEGRDAVIEHIQKQRVEHENRVRTAVYKPLGEWMDLTSSTEIEASIVKKTRPLLEIEVIGTADVLNVQLNLVDRRVEDVRDGYIELLPYRQTFENVSRKLLYNDTQVSPIVRNVKTQTVLSVPRNCWVQYEYTYESPDIASFTEEKLESLKGFLNRFTDHVCDQLMVNATWDIYDHDYEKLVRNVRDTQWPIPVSYREHLSFHDEKHVVNKVINDLCWHPLWSGIAFSAYTSYGKSQHLAGPKSDAEVVKACENNFVLVWSFNDCLSPKLVLECPREVTSVAVNQLDSNLVVGGCANGQLSIGGKLVSRANPDERIQLQIVIWHIPGKIEKVEAVIVQTAAQLRHRITIKSLTTWMQEIVGTSIVRPTAMSSLKDSQRAAVTRVTWISPYDKLDITGRIVSLPEDTPVDDLSSQFITASEDGTIAFWDLKLERWQSYEKKVRKKKGQVKRPEGLEQAISPFKKLDRVFKPHYVLKVQHPHESRNVVITTITVHVHELEKERIDVTPAEADVTIRRFFRNVVKKPEIEMKPIIHVGTVEGDFGCVTWEGYDFTTDLAINSETCDWIWFNKVHDGPITGCVRSKQDGRWIATIGGKVFAIWRDDIGIPLIWKKSDVSFTAVTWGSLRPTLLLLSRMDGSVEIWDFMIKSEEPCVTQSLSGRIITGIYSHDLSVDPQCVGFCDFNGILRLFLAPAVFLRTDDPTMDWMENFIDRQIERVKNCKAWTEKWLENQKEIEEKMRLAKDAEIKMQLEEEQRIFARTVETEVAEEPVARSLKPWELIQEAREKWKERELKHMQQVILEKKGLKKDDLEKQREPILKLRQDAERKKKRLRDTLKMQQSIFEHTRNLFFPTQQSETRKVSLPPVRRKTEIAEEDSILAQEVMDLQRVDPSEEIIYHFMETQAKVLADLQKNPFQHSFDWRKILEKGRTRRATMDVGLRKLSRSKRISKV</sequence>
<dbReference type="InterPro" id="IPR036322">
    <property type="entry name" value="WD40_repeat_dom_sf"/>
</dbReference>
<evidence type="ECO:0000256" key="1">
    <source>
        <dbReference type="ARBA" id="ARBA00022490"/>
    </source>
</evidence>
<dbReference type="KEGG" id="ccal:108631577"/>
<dbReference type="AlphaFoldDB" id="A0AAJ7WFS0"/>
<evidence type="ECO:0000256" key="2">
    <source>
        <dbReference type="ARBA" id="ARBA00022574"/>
    </source>
</evidence>
<accession>A0AAJ7WFS0</accession>
<feature type="region of interest" description="Disordered" evidence="4">
    <location>
        <begin position="1"/>
        <end position="75"/>
    </location>
</feature>
<dbReference type="PANTHER" id="PTHR12442:SF5">
    <property type="entry name" value="DYNEIN AXONEMAL INTERMEDIATE CHAIN 3"/>
    <property type="match status" value="1"/>
</dbReference>
<dbReference type="Gene3D" id="2.130.10.10">
    <property type="entry name" value="YVTN repeat-like/Quinoprotein amine dehydrogenase"/>
    <property type="match status" value="1"/>
</dbReference>
<feature type="compositionally biased region" description="Basic and acidic residues" evidence="4">
    <location>
        <begin position="7"/>
        <end position="24"/>
    </location>
</feature>
<keyword evidence="3" id="KW-0677">Repeat</keyword>
<protein>
    <submittedName>
        <fullName evidence="6">WD repeat-containing protein 63-like</fullName>
    </submittedName>
</protein>
<dbReference type="Proteomes" id="UP000694925">
    <property type="component" value="Unplaced"/>
</dbReference>
<keyword evidence="1" id="KW-0963">Cytoplasm</keyword>
<dbReference type="GO" id="GO:0045504">
    <property type="term" value="F:dynein heavy chain binding"/>
    <property type="evidence" value="ECO:0007669"/>
    <property type="project" value="TreeGrafter"/>
</dbReference>
<keyword evidence="2" id="KW-0853">WD repeat</keyword>
<dbReference type="GeneID" id="108631577"/>
<dbReference type="GO" id="GO:0045503">
    <property type="term" value="F:dynein light chain binding"/>
    <property type="evidence" value="ECO:0007669"/>
    <property type="project" value="TreeGrafter"/>
</dbReference>
<dbReference type="InterPro" id="IPR050687">
    <property type="entry name" value="Dynein_IC"/>
</dbReference>